<reference evidence="2" key="1">
    <citation type="journal article" date="2015" name="Nat. Genet.">
        <title>The genome and transcriptome of the zoonotic hookworm Ancylostoma ceylanicum identify infection-specific gene families.</title>
        <authorList>
            <person name="Schwarz E.M."/>
            <person name="Hu Y."/>
            <person name="Antoshechkin I."/>
            <person name="Miller M.M."/>
            <person name="Sternberg P.W."/>
            <person name="Aroian R.V."/>
        </authorList>
    </citation>
    <scope>NUCLEOTIDE SEQUENCE</scope>
    <source>
        <strain evidence="2">HY135</strain>
    </source>
</reference>
<sequence length="193" mass="22218">MVEIGVLKKPLRQWTAQEVAAALNGVITRDEEERILHNDMRGNVVKDFCCVDFLIYVLHLSRDTAIKIMEILQPFLDESEDVDEEVVLLDYCFHSKQRSSKNDFFTTESEAKKHNIACVSRTNGDTTTILNSTLKEHLEEEINAGGDEHMLEKDLNAQFEKLLDDRENTFSFKSCETQEDQLIHNESVSAKYM</sequence>
<accession>A0A016SZJ2</accession>
<protein>
    <submittedName>
        <fullName evidence="1">Uncharacterized protein</fullName>
    </submittedName>
</protein>
<evidence type="ECO:0000313" key="2">
    <source>
        <dbReference type="Proteomes" id="UP000024635"/>
    </source>
</evidence>
<dbReference type="Proteomes" id="UP000024635">
    <property type="component" value="Unassembled WGS sequence"/>
</dbReference>
<dbReference type="EMBL" id="JARK01001491">
    <property type="protein sequence ID" value="EYB95811.1"/>
    <property type="molecule type" value="Genomic_DNA"/>
</dbReference>
<proteinExistence type="predicted"/>
<gene>
    <name evidence="1" type="primary">Acey_s0155.g3032</name>
    <name evidence="1" type="ORF">Y032_0155g3032</name>
</gene>
<dbReference type="OrthoDB" id="5872736at2759"/>
<keyword evidence="2" id="KW-1185">Reference proteome</keyword>
<evidence type="ECO:0000313" key="1">
    <source>
        <dbReference type="EMBL" id="EYB95811.1"/>
    </source>
</evidence>
<comment type="caution">
    <text evidence="1">The sequence shown here is derived from an EMBL/GenBank/DDBJ whole genome shotgun (WGS) entry which is preliminary data.</text>
</comment>
<organism evidence="1 2">
    <name type="scientific">Ancylostoma ceylanicum</name>
    <dbReference type="NCBI Taxonomy" id="53326"/>
    <lineage>
        <taxon>Eukaryota</taxon>
        <taxon>Metazoa</taxon>
        <taxon>Ecdysozoa</taxon>
        <taxon>Nematoda</taxon>
        <taxon>Chromadorea</taxon>
        <taxon>Rhabditida</taxon>
        <taxon>Rhabditina</taxon>
        <taxon>Rhabditomorpha</taxon>
        <taxon>Strongyloidea</taxon>
        <taxon>Ancylostomatidae</taxon>
        <taxon>Ancylostomatinae</taxon>
        <taxon>Ancylostoma</taxon>
    </lineage>
</organism>
<name>A0A016SZJ2_9BILA</name>
<dbReference type="AlphaFoldDB" id="A0A016SZJ2"/>